<dbReference type="EMBL" id="CAMXCT030002380">
    <property type="protein sequence ID" value="CAL4785077.1"/>
    <property type="molecule type" value="Genomic_DNA"/>
</dbReference>
<dbReference type="Pfam" id="PF01026">
    <property type="entry name" value="TatD_DNase"/>
    <property type="match status" value="1"/>
</dbReference>
<dbReference type="EMBL" id="CAMXCT020002380">
    <property type="protein sequence ID" value="CAL1151140.1"/>
    <property type="molecule type" value="Genomic_DNA"/>
</dbReference>
<proteinExistence type="predicted"/>
<dbReference type="CDD" id="cd01310">
    <property type="entry name" value="TatD_DNAse"/>
    <property type="match status" value="1"/>
</dbReference>
<evidence type="ECO:0000313" key="5">
    <source>
        <dbReference type="EMBL" id="CAL1151140.1"/>
    </source>
</evidence>
<dbReference type="Proteomes" id="UP001152797">
    <property type="component" value="Unassembled WGS sequence"/>
</dbReference>
<dbReference type="EMBL" id="CAMXCT010002380">
    <property type="protein sequence ID" value="CAI3997765.1"/>
    <property type="molecule type" value="Genomic_DNA"/>
</dbReference>
<dbReference type="InterPro" id="IPR015991">
    <property type="entry name" value="TatD/YcfH-like"/>
</dbReference>
<organism evidence="4">
    <name type="scientific">Cladocopium goreaui</name>
    <dbReference type="NCBI Taxonomy" id="2562237"/>
    <lineage>
        <taxon>Eukaryota</taxon>
        <taxon>Sar</taxon>
        <taxon>Alveolata</taxon>
        <taxon>Dinophyceae</taxon>
        <taxon>Suessiales</taxon>
        <taxon>Symbiodiniaceae</taxon>
        <taxon>Cladocopium</taxon>
    </lineage>
</organism>
<accession>A0A9P1CUN0</accession>
<feature type="compositionally biased region" description="Basic residues" evidence="3">
    <location>
        <begin position="298"/>
        <end position="333"/>
    </location>
</feature>
<evidence type="ECO:0000256" key="3">
    <source>
        <dbReference type="SAM" id="MobiDB-lite"/>
    </source>
</evidence>
<evidence type="ECO:0000313" key="7">
    <source>
        <dbReference type="Proteomes" id="UP001152797"/>
    </source>
</evidence>
<sequence length="424" mass="46211">MSPRTPDAAPDPAPTFADDLPDVLARASAADVAHVNAIGVDASSSRACVELAAKHELVHAVVGIQPNDVAEAAAGDWDEIVKLAKSPGVVALGETGLDRYWDHSPFALQQDYFDRHLRLSQTTGLPFVVHMRECEADVLAMLREARERGPLRGVMHSYTGTADGAAEAIELGLYVSFAGMVSYKKSDELREVAATVPLHRLLVETDAPYLSPEPVRKIRRNEPAHVAHTARCLADHRSEAYEDFARQTTQNAIALRAAAEAERREQSSELAADRANAEGGFAPTAASRARADVDERRARIHRLARSRKPARIRNRPGSHTRIRVAVSRIRRSRQATPRRSAPQRSNERRHGSRPRGEMGSSVSLPPKGPAILRWRCCHDELAARPNGTGSLVTRSARLARAMSRIVTTCAVSQRRAAVAGLLAP</sequence>
<keyword evidence="1" id="KW-0479">Metal-binding</keyword>
<evidence type="ECO:0000313" key="6">
    <source>
        <dbReference type="EMBL" id="CAL4785077.1"/>
    </source>
</evidence>
<dbReference type="GO" id="GO:0046872">
    <property type="term" value="F:metal ion binding"/>
    <property type="evidence" value="ECO:0007669"/>
    <property type="project" value="UniProtKB-KW"/>
</dbReference>
<keyword evidence="7" id="KW-1185">Reference proteome</keyword>
<dbReference type="SUPFAM" id="SSF51556">
    <property type="entry name" value="Metallo-dependent hydrolases"/>
    <property type="match status" value="1"/>
</dbReference>
<reference evidence="4" key="1">
    <citation type="submission" date="2022-10" db="EMBL/GenBank/DDBJ databases">
        <authorList>
            <person name="Chen Y."/>
            <person name="Dougan E. K."/>
            <person name="Chan C."/>
            <person name="Rhodes N."/>
            <person name="Thang M."/>
        </authorList>
    </citation>
    <scope>NUCLEOTIDE SEQUENCE</scope>
</reference>
<dbReference type="Gene3D" id="3.20.20.140">
    <property type="entry name" value="Metal-dependent hydrolases"/>
    <property type="match status" value="1"/>
</dbReference>
<keyword evidence="2 6" id="KW-0378">Hydrolase</keyword>
<evidence type="ECO:0000313" key="4">
    <source>
        <dbReference type="EMBL" id="CAI3997765.1"/>
    </source>
</evidence>
<feature type="compositionally biased region" description="Basic and acidic residues" evidence="3">
    <location>
        <begin position="259"/>
        <end position="276"/>
    </location>
</feature>
<dbReference type="GO" id="GO:0004536">
    <property type="term" value="F:DNA nuclease activity"/>
    <property type="evidence" value="ECO:0007669"/>
    <property type="project" value="InterPro"/>
</dbReference>
<dbReference type="InterPro" id="IPR032466">
    <property type="entry name" value="Metal_Hydrolase"/>
</dbReference>
<dbReference type="PANTHER" id="PTHR46124:SF2">
    <property type="entry name" value="D-AMINOACYL-TRNA DEACYLASE"/>
    <property type="match status" value="1"/>
</dbReference>
<protein>
    <submittedName>
        <fullName evidence="6">Uncharacterized metal-dependent hydrolase YabD</fullName>
    </submittedName>
</protein>
<name>A0A9P1CUN0_9DINO</name>
<evidence type="ECO:0000256" key="1">
    <source>
        <dbReference type="ARBA" id="ARBA00022723"/>
    </source>
</evidence>
<reference evidence="5" key="2">
    <citation type="submission" date="2024-04" db="EMBL/GenBank/DDBJ databases">
        <authorList>
            <person name="Chen Y."/>
            <person name="Shah S."/>
            <person name="Dougan E. K."/>
            <person name="Thang M."/>
            <person name="Chan C."/>
        </authorList>
    </citation>
    <scope>NUCLEOTIDE SEQUENCE [LARGE SCALE GENOMIC DNA]</scope>
</reference>
<dbReference type="OrthoDB" id="6079689at2759"/>
<dbReference type="InterPro" id="IPR001130">
    <property type="entry name" value="TatD-like"/>
</dbReference>
<dbReference type="PANTHER" id="PTHR46124">
    <property type="entry name" value="D-AMINOACYL-TRNA DEACYLASE"/>
    <property type="match status" value="1"/>
</dbReference>
<dbReference type="PROSITE" id="PS01091">
    <property type="entry name" value="TATD_3"/>
    <property type="match status" value="1"/>
</dbReference>
<dbReference type="InterPro" id="IPR018228">
    <property type="entry name" value="DNase_TatD-rel_CS"/>
</dbReference>
<gene>
    <name evidence="4" type="ORF">C1SCF055_LOCUS24111</name>
</gene>
<evidence type="ECO:0000256" key="2">
    <source>
        <dbReference type="ARBA" id="ARBA00022801"/>
    </source>
</evidence>
<comment type="caution">
    <text evidence="4">The sequence shown here is derived from an EMBL/GenBank/DDBJ whole genome shotgun (WGS) entry which is preliminary data.</text>
</comment>
<dbReference type="GO" id="GO:0005829">
    <property type="term" value="C:cytosol"/>
    <property type="evidence" value="ECO:0007669"/>
    <property type="project" value="TreeGrafter"/>
</dbReference>
<feature type="region of interest" description="Disordered" evidence="3">
    <location>
        <begin position="258"/>
        <end position="367"/>
    </location>
</feature>
<dbReference type="NCBIfam" id="TIGR00010">
    <property type="entry name" value="YchF/TatD family DNA exonuclease"/>
    <property type="match status" value="1"/>
</dbReference>
<dbReference type="FunFam" id="3.20.20.140:FF:000005">
    <property type="entry name" value="TatD family hydrolase"/>
    <property type="match status" value="1"/>
</dbReference>
<dbReference type="AlphaFoldDB" id="A0A9P1CUN0"/>
<dbReference type="GO" id="GO:0016788">
    <property type="term" value="F:hydrolase activity, acting on ester bonds"/>
    <property type="evidence" value="ECO:0007669"/>
    <property type="project" value="InterPro"/>
</dbReference>